<keyword evidence="11" id="KW-0812">Transmembrane</keyword>
<dbReference type="EC" id="2.7.11.1" evidence="1"/>
<accession>A0A1T3NZJ1</accession>
<dbReference type="PROSITE" id="PS00108">
    <property type="entry name" value="PROTEIN_KINASE_ST"/>
    <property type="match status" value="1"/>
</dbReference>
<feature type="binding site" evidence="9">
    <location>
        <position position="55"/>
    </location>
    <ligand>
        <name>ATP</name>
        <dbReference type="ChEBI" id="CHEBI:30616"/>
    </ligand>
</feature>
<dbReference type="SMART" id="SM00220">
    <property type="entry name" value="S_TKc"/>
    <property type="match status" value="1"/>
</dbReference>
<protein>
    <recommendedName>
        <fullName evidence="1">non-specific serine/threonine protein kinase</fullName>
        <ecNumber evidence="1">2.7.11.1</ecNumber>
    </recommendedName>
</protein>
<comment type="catalytic activity">
    <reaction evidence="7">
        <text>L-threonyl-[protein] + ATP = O-phospho-L-threonyl-[protein] + ADP + H(+)</text>
        <dbReference type="Rhea" id="RHEA:46608"/>
        <dbReference type="Rhea" id="RHEA-COMP:11060"/>
        <dbReference type="Rhea" id="RHEA-COMP:11605"/>
        <dbReference type="ChEBI" id="CHEBI:15378"/>
        <dbReference type="ChEBI" id="CHEBI:30013"/>
        <dbReference type="ChEBI" id="CHEBI:30616"/>
        <dbReference type="ChEBI" id="CHEBI:61977"/>
        <dbReference type="ChEBI" id="CHEBI:456216"/>
        <dbReference type="EC" id="2.7.11.1"/>
    </reaction>
</comment>
<evidence type="ECO:0000256" key="9">
    <source>
        <dbReference type="PROSITE-ProRule" id="PRU10141"/>
    </source>
</evidence>
<dbReference type="GO" id="GO:0004674">
    <property type="term" value="F:protein serine/threonine kinase activity"/>
    <property type="evidence" value="ECO:0007669"/>
    <property type="project" value="UniProtKB-KW"/>
</dbReference>
<dbReference type="InterPro" id="IPR008271">
    <property type="entry name" value="Ser/Thr_kinase_AS"/>
</dbReference>
<evidence type="ECO:0000256" key="8">
    <source>
        <dbReference type="ARBA" id="ARBA00048679"/>
    </source>
</evidence>
<dbReference type="SUPFAM" id="SSF56112">
    <property type="entry name" value="Protein kinase-like (PK-like)"/>
    <property type="match status" value="1"/>
</dbReference>
<dbReference type="InterPro" id="IPR000719">
    <property type="entry name" value="Prot_kinase_dom"/>
</dbReference>
<dbReference type="CDD" id="cd14014">
    <property type="entry name" value="STKc_PknB_like"/>
    <property type="match status" value="1"/>
</dbReference>
<keyword evidence="14" id="KW-1185">Reference proteome</keyword>
<feature type="domain" description="Protein kinase" evidence="12">
    <location>
        <begin position="26"/>
        <end position="293"/>
    </location>
</feature>
<evidence type="ECO:0000256" key="4">
    <source>
        <dbReference type="ARBA" id="ARBA00022741"/>
    </source>
</evidence>
<gene>
    <name evidence="13" type="ORF">B4N89_15045</name>
</gene>
<comment type="catalytic activity">
    <reaction evidence="8">
        <text>L-seryl-[protein] + ATP = O-phospho-L-seryl-[protein] + ADP + H(+)</text>
        <dbReference type="Rhea" id="RHEA:17989"/>
        <dbReference type="Rhea" id="RHEA-COMP:9863"/>
        <dbReference type="Rhea" id="RHEA-COMP:11604"/>
        <dbReference type="ChEBI" id="CHEBI:15378"/>
        <dbReference type="ChEBI" id="CHEBI:29999"/>
        <dbReference type="ChEBI" id="CHEBI:30616"/>
        <dbReference type="ChEBI" id="CHEBI:83421"/>
        <dbReference type="ChEBI" id="CHEBI:456216"/>
        <dbReference type="EC" id="2.7.11.1"/>
    </reaction>
</comment>
<dbReference type="AlphaFoldDB" id="A0A1T3NZJ1"/>
<proteinExistence type="predicted"/>
<dbReference type="PROSITE" id="PS00107">
    <property type="entry name" value="PROTEIN_KINASE_ATP"/>
    <property type="match status" value="1"/>
</dbReference>
<dbReference type="GO" id="GO:0005524">
    <property type="term" value="F:ATP binding"/>
    <property type="evidence" value="ECO:0007669"/>
    <property type="project" value="UniProtKB-UniRule"/>
</dbReference>
<dbReference type="Gene3D" id="3.30.200.20">
    <property type="entry name" value="Phosphorylase Kinase, domain 1"/>
    <property type="match status" value="1"/>
</dbReference>
<evidence type="ECO:0000256" key="5">
    <source>
        <dbReference type="ARBA" id="ARBA00022777"/>
    </source>
</evidence>
<keyword evidence="3" id="KW-0808">Transferase</keyword>
<keyword evidence="11" id="KW-1133">Transmembrane helix</keyword>
<comment type="caution">
    <text evidence="13">The sequence shown here is derived from an EMBL/GenBank/DDBJ whole genome shotgun (WGS) entry which is preliminary data.</text>
</comment>
<name>A0A1T3NZJ1_9ACTN</name>
<feature type="compositionally biased region" description="Pro residues" evidence="10">
    <location>
        <begin position="308"/>
        <end position="323"/>
    </location>
</feature>
<dbReference type="FunFam" id="1.10.510.10:FF:000021">
    <property type="entry name" value="Serine/threonine protein kinase"/>
    <property type="match status" value="1"/>
</dbReference>
<keyword evidence="6 9" id="KW-0067">ATP-binding</keyword>
<evidence type="ECO:0000313" key="13">
    <source>
        <dbReference type="EMBL" id="OPC82081.1"/>
    </source>
</evidence>
<dbReference type="Proteomes" id="UP000190037">
    <property type="component" value="Unassembled WGS sequence"/>
</dbReference>
<keyword evidence="5" id="KW-0418">Kinase</keyword>
<sequence>MEGGLTVTVSGDPARASGRVFGGGRYRTGRRIGGGGMAVVHEAHDLMLDRLVAVKRLRSDLAEDTVARSRFAREAEHAAALDHPTIVRVFDTGADPGEDGVLVPWIVMELVRGITLRDLLEAHGPVPWPRALAITAKVLDALEYSHDRGLVHRDIKPVNVMITPDGAVKVMDFGIARALFVTDGALTDPGRIMGTPQYFSPEQAFGHPASTRSDLYSVGCLLHELLVGVPPFDGGTAVHIAYRHMREDPTPPSAYRPDLPGAIDDLVLHALRKDPHLRFDTAGRMRESVRRILPENVWDSVLYGAGGPPRPAGPGPGPAPVPGPMGHRPGRPPIGGPPWARVLSGFGPRARSAGAHSAPGGHGRRAGAGAAFAATVLGVLAVLASILMLR</sequence>
<feature type="region of interest" description="Disordered" evidence="10">
    <location>
        <begin position="308"/>
        <end position="366"/>
    </location>
</feature>
<evidence type="ECO:0000256" key="3">
    <source>
        <dbReference type="ARBA" id="ARBA00022679"/>
    </source>
</evidence>
<keyword evidence="4 9" id="KW-0547">Nucleotide-binding</keyword>
<evidence type="ECO:0000259" key="12">
    <source>
        <dbReference type="PROSITE" id="PS50011"/>
    </source>
</evidence>
<dbReference type="Gene3D" id="1.10.510.10">
    <property type="entry name" value="Transferase(Phosphotransferase) domain 1"/>
    <property type="match status" value="1"/>
</dbReference>
<organism evidence="13 14">
    <name type="scientific">Embleya scabrispora</name>
    <dbReference type="NCBI Taxonomy" id="159449"/>
    <lineage>
        <taxon>Bacteria</taxon>
        <taxon>Bacillati</taxon>
        <taxon>Actinomycetota</taxon>
        <taxon>Actinomycetes</taxon>
        <taxon>Kitasatosporales</taxon>
        <taxon>Streptomycetaceae</taxon>
        <taxon>Embleya</taxon>
    </lineage>
</organism>
<dbReference type="FunFam" id="3.30.200.20:FF:000035">
    <property type="entry name" value="Serine/threonine protein kinase Stk1"/>
    <property type="match status" value="1"/>
</dbReference>
<evidence type="ECO:0000256" key="7">
    <source>
        <dbReference type="ARBA" id="ARBA00047899"/>
    </source>
</evidence>
<dbReference type="PROSITE" id="PS50011">
    <property type="entry name" value="PROTEIN_KINASE_DOM"/>
    <property type="match status" value="1"/>
</dbReference>
<dbReference type="GO" id="GO:0045717">
    <property type="term" value="P:negative regulation of fatty acid biosynthetic process"/>
    <property type="evidence" value="ECO:0007669"/>
    <property type="project" value="UniProtKB-ARBA"/>
</dbReference>
<dbReference type="Pfam" id="PF00069">
    <property type="entry name" value="Pkinase"/>
    <property type="match status" value="1"/>
</dbReference>
<keyword evidence="2" id="KW-0723">Serine/threonine-protein kinase</keyword>
<evidence type="ECO:0000256" key="10">
    <source>
        <dbReference type="SAM" id="MobiDB-lite"/>
    </source>
</evidence>
<dbReference type="InterPro" id="IPR017441">
    <property type="entry name" value="Protein_kinase_ATP_BS"/>
</dbReference>
<evidence type="ECO:0000313" key="14">
    <source>
        <dbReference type="Proteomes" id="UP000190037"/>
    </source>
</evidence>
<dbReference type="EMBL" id="MWQN01000001">
    <property type="protein sequence ID" value="OPC82081.1"/>
    <property type="molecule type" value="Genomic_DNA"/>
</dbReference>
<reference evidence="13 14" key="1">
    <citation type="submission" date="2017-03" db="EMBL/GenBank/DDBJ databases">
        <title>Draft genome sequence of Streptomyces scabrisporus NF3, endophyte isolated from Amphipterygium adstringens.</title>
        <authorList>
            <person name="Vazquez M."/>
            <person name="Ceapa C.D."/>
            <person name="Rodriguez Luna D."/>
            <person name="Sanchez Esquivel S."/>
        </authorList>
    </citation>
    <scope>NUCLEOTIDE SEQUENCE [LARGE SCALE GENOMIC DNA]</scope>
    <source>
        <strain evidence="13 14">NF3</strain>
    </source>
</reference>
<evidence type="ECO:0000256" key="2">
    <source>
        <dbReference type="ARBA" id="ARBA00022527"/>
    </source>
</evidence>
<evidence type="ECO:0000256" key="6">
    <source>
        <dbReference type="ARBA" id="ARBA00022840"/>
    </source>
</evidence>
<dbReference type="InterPro" id="IPR011009">
    <property type="entry name" value="Kinase-like_dom_sf"/>
</dbReference>
<feature type="compositionally biased region" description="Low complexity" evidence="10">
    <location>
        <begin position="347"/>
        <end position="359"/>
    </location>
</feature>
<dbReference type="PANTHER" id="PTHR43289">
    <property type="entry name" value="MITOGEN-ACTIVATED PROTEIN KINASE KINASE KINASE 20-RELATED"/>
    <property type="match status" value="1"/>
</dbReference>
<dbReference type="PANTHER" id="PTHR43289:SF6">
    <property type="entry name" value="SERINE_THREONINE-PROTEIN KINASE NEKL-3"/>
    <property type="match status" value="1"/>
</dbReference>
<dbReference type="STRING" id="159449.B4N89_15045"/>
<feature type="transmembrane region" description="Helical" evidence="11">
    <location>
        <begin position="366"/>
        <end position="389"/>
    </location>
</feature>
<evidence type="ECO:0000256" key="1">
    <source>
        <dbReference type="ARBA" id="ARBA00012513"/>
    </source>
</evidence>
<keyword evidence="11" id="KW-0472">Membrane</keyword>
<evidence type="ECO:0000256" key="11">
    <source>
        <dbReference type="SAM" id="Phobius"/>
    </source>
</evidence>